<dbReference type="InterPro" id="IPR011993">
    <property type="entry name" value="PH-like_dom_sf"/>
</dbReference>
<evidence type="ECO:0000256" key="2">
    <source>
        <dbReference type="SAM" id="MobiDB-lite"/>
    </source>
</evidence>
<feature type="compositionally biased region" description="Low complexity" evidence="2">
    <location>
        <begin position="411"/>
        <end position="426"/>
    </location>
</feature>
<dbReference type="PANTHER" id="PTHR12156">
    <property type="entry name" value="PLECKSTRIN HOMOLOGY-LIKE DOMAIN, FAMILY B, MEMBER 3"/>
    <property type="match status" value="1"/>
</dbReference>
<dbReference type="Proteomes" id="UP000663824">
    <property type="component" value="Unassembled WGS sequence"/>
</dbReference>
<gene>
    <name evidence="4" type="ORF">MBJ925_LOCUS31584</name>
</gene>
<keyword evidence="1" id="KW-0175">Coiled coil</keyword>
<dbReference type="PROSITE" id="PS50003">
    <property type="entry name" value="PH_DOMAIN"/>
    <property type="match status" value="1"/>
</dbReference>
<feature type="coiled-coil region" evidence="1">
    <location>
        <begin position="196"/>
        <end position="223"/>
    </location>
</feature>
<name>A0A816Y1A3_9BILA</name>
<feature type="coiled-coil region" evidence="1">
    <location>
        <begin position="891"/>
        <end position="925"/>
    </location>
</feature>
<feature type="region of interest" description="Disordered" evidence="2">
    <location>
        <begin position="435"/>
        <end position="460"/>
    </location>
</feature>
<dbReference type="SMART" id="SM00233">
    <property type="entry name" value="PH"/>
    <property type="match status" value="1"/>
</dbReference>
<dbReference type="PANTHER" id="PTHR12156:SF5">
    <property type="entry name" value="FI18040P1"/>
    <property type="match status" value="1"/>
</dbReference>
<dbReference type="Gene3D" id="2.30.29.30">
    <property type="entry name" value="Pleckstrin-homology domain (PH domain)/Phosphotyrosine-binding domain (PTB)"/>
    <property type="match status" value="1"/>
</dbReference>
<sequence>MAENIDWKMNEDDEQPQEESSSRHLLIALEDLLKRSHNSSTLISKIKYQSKSRSVDDLLIHRRYRQGEDQNISTNHDTSNNISNTTRVELDLSGIGHDDESYENDLEIQRSRSAPVSPTKIYDKELAAFIECEQQQSIADNFVYNIGLSDDQQTVHQQNSRLAIFFDDDFSLEENNYEPSVSLINSSINNNCLTITEENEEELEQLQRDDDEEQRQRQKLLLEISENSIPIITLENDNDDQTDTYENDNQMNKREIHDMNNLLSINIDHCENSTERLSTIYETPSPQPEIEEEEIDNNTDDKLVVYDIANVDTSTKSSIIQPTQESTTSTTLFHLPSTIDRNRIGSCYTNAFFKPCPNFINALSASRLCGTTTMITSKVNNPSSLLSTSLLTTIHDENSSSLPAINAENNSSFLSPKQQSSSRSSPMLFVTSVDEQPSPAVDHDKLPPSQPSSQHIKKMKVFQSSSSSLSDFISPTPTPKSQLPTTTLDEDVLSIHHSLTDCSSLDQTSTLINKNKSTINQISDNPGRKSTCTRRILTNGLLFPHATSSPIARRLQEPLTSIHNNHYSIKQKIEETHLSDSSLSSVSLSSSDENLFSRSDYSAQQDRINSQKRKASSLKSICTISHQIPSKILYPIDFDANNLDLSWHKKQSFRTNKVPTSDSGIIIDTHSTPKSSSEDDDHNNGVIEMDQIEQCEIKYRRTLDDLTTLKKNIVNTESRLNEAMRELEIEQALIEGEHDLLEIEQALIEGEHDLVFKQILDASESDQQKIRQLNDNLQLLIERMMTEKNSIRDEIDYTKHILFEFENELHKLEQNYRSSDEKILKTKEIIAVTRKNYEDLEFQLMVFETHCESELGKAEQHFQNEQKLVTQNAQIRQNTLQDLDHEQYIALYQAIMEKEKLQREKQKLKLAFKQKKLEANELEKKIYNTWSNIDGTKRNLYQSTPIYLYRTLNCSDRFSSSKTERKDDHHENSHEIKDKMTKVKLEKLSERYNEKMKRIEVERKLATKIERSDYEVKLREKYRIQERPLTRYLPIRAIDFDLRAHIEGAGHSFDSSHIILTSTSCRGYLHKMGGVKFKTWNRRWFVFDRERRSLFYYHDKTETKLRGCIYFQSVLEVYVDHLQSTSLRLPEPREATFIVKTIERPYYLVAPTVELMRIWVDVIITGAEGNTFAGV</sequence>
<dbReference type="InterPro" id="IPR001849">
    <property type="entry name" value="PH_domain"/>
</dbReference>
<dbReference type="SUPFAM" id="SSF50729">
    <property type="entry name" value="PH domain-like"/>
    <property type="match status" value="1"/>
</dbReference>
<protein>
    <recommendedName>
        <fullName evidence="3">PH domain-containing protein</fullName>
    </recommendedName>
</protein>
<feature type="compositionally biased region" description="Basic and acidic residues" evidence="2">
    <location>
        <begin position="1"/>
        <end position="10"/>
    </location>
</feature>
<dbReference type="AlphaFoldDB" id="A0A816Y1A3"/>
<dbReference type="InterPro" id="IPR052212">
    <property type="entry name" value="PH-like_domain"/>
</dbReference>
<evidence type="ECO:0000256" key="1">
    <source>
        <dbReference type="SAM" id="Coils"/>
    </source>
</evidence>
<evidence type="ECO:0000259" key="3">
    <source>
        <dbReference type="PROSITE" id="PS50003"/>
    </source>
</evidence>
<feature type="coiled-coil region" evidence="1">
    <location>
        <begin position="692"/>
        <end position="822"/>
    </location>
</feature>
<feature type="region of interest" description="Disordered" evidence="2">
    <location>
        <begin position="1"/>
        <end position="22"/>
    </location>
</feature>
<dbReference type="EMBL" id="CAJNRE010017243">
    <property type="protein sequence ID" value="CAF2152781.1"/>
    <property type="molecule type" value="Genomic_DNA"/>
</dbReference>
<feature type="domain" description="PH" evidence="3">
    <location>
        <begin position="1062"/>
        <end position="1168"/>
    </location>
</feature>
<feature type="region of interest" description="Disordered" evidence="2">
    <location>
        <begin position="407"/>
        <end position="426"/>
    </location>
</feature>
<organism evidence="4 5">
    <name type="scientific">Rotaria magnacalcarata</name>
    <dbReference type="NCBI Taxonomy" id="392030"/>
    <lineage>
        <taxon>Eukaryota</taxon>
        <taxon>Metazoa</taxon>
        <taxon>Spiralia</taxon>
        <taxon>Gnathifera</taxon>
        <taxon>Rotifera</taxon>
        <taxon>Eurotatoria</taxon>
        <taxon>Bdelloidea</taxon>
        <taxon>Philodinida</taxon>
        <taxon>Philodinidae</taxon>
        <taxon>Rotaria</taxon>
    </lineage>
</organism>
<reference evidence="4" key="1">
    <citation type="submission" date="2021-02" db="EMBL/GenBank/DDBJ databases">
        <authorList>
            <person name="Nowell W R."/>
        </authorList>
    </citation>
    <scope>NUCLEOTIDE SEQUENCE</scope>
</reference>
<accession>A0A816Y1A3</accession>
<comment type="caution">
    <text evidence="4">The sequence shown here is derived from an EMBL/GenBank/DDBJ whole genome shotgun (WGS) entry which is preliminary data.</text>
</comment>
<evidence type="ECO:0000313" key="4">
    <source>
        <dbReference type="EMBL" id="CAF2152781.1"/>
    </source>
</evidence>
<feature type="compositionally biased region" description="Polar residues" evidence="2">
    <location>
        <begin position="664"/>
        <end position="675"/>
    </location>
</feature>
<proteinExistence type="predicted"/>
<evidence type="ECO:0000313" key="5">
    <source>
        <dbReference type="Proteomes" id="UP000663824"/>
    </source>
</evidence>
<feature type="region of interest" description="Disordered" evidence="2">
    <location>
        <begin position="664"/>
        <end position="683"/>
    </location>
</feature>
<dbReference type="Pfam" id="PF00169">
    <property type="entry name" value="PH"/>
    <property type="match status" value="1"/>
</dbReference>